<evidence type="ECO:0000313" key="5">
    <source>
        <dbReference type="EMBL" id="KZZ95298.1"/>
    </source>
</evidence>
<dbReference type="GO" id="GO:0005546">
    <property type="term" value="F:phosphatidylinositol-4,5-bisphosphate binding"/>
    <property type="evidence" value="ECO:0007669"/>
    <property type="project" value="TreeGrafter"/>
</dbReference>
<keyword evidence="6" id="KW-1185">Reference proteome</keyword>
<dbReference type="Pfam" id="PF16978">
    <property type="entry name" value="CRIM"/>
    <property type="match status" value="1"/>
</dbReference>
<feature type="domain" description="CRIM" evidence="3">
    <location>
        <begin position="338"/>
        <end position="501"/>
    </location>
</feature>
<organism evidence="5 6">
    <name type="scientific">Moelleriella libera RCEF 2490</name>
    <dbReference type="NCBI Taxonomy" id="1081109"/>
    <lineage>
        <taxon>Eukaryota</taxon>
        <taxon>Fungi</taxon>
        <taxon>Dikarya</taxon>
        <taxon>Ascomycota</taxon>
        <taxon>Pezizomycotina</taxon>
        <taxon>Sordariomycetes</taxon>
        <taxon>Hypocreomycetidae</taxon>
        <taxon>Hypocreales</taxon>
        <taxon>Clavicipitaceae</taxon>
        <taxon>Moelleriella</taxon>
    </lineage>
</organism>
<evidence type="ECO:0000256" key="1">
    <source>
        <dbReference type="ARBA" id="ARBA00009407"/>
    </source>
</evidence>
<dbReference type="InterPro" id="IPR011993">
    <property type="entry name" value="PH-like_dom_sf"/>
</dbReference>
<feature type="compositionally biased region" description="Polar residues" evidence="2">
    <location>
        <begin position="280"/>
        <end position="292"/>
    </location>
</feature>
<comment type="similarity">
    <text evidence="1">Belongs to the SIN1 family.</text>
</comment>
<dbReference type="AlphaFoldDB" id="A0A168BH60"/>
<accession>A0A168BH60</accession>
<dbReference type="Gene3D" id="2.30.29.30">
    <property type="entry name" value="Pleckstrin-homology domain (PH domain)/Phosphotyrosine-binding domain (PTB)"/>
    <property type="match status" value="1"/>
</dbReference>
<dbReference type="EMBL" id="AZGY01000009">
    <property type="protein sequence ID" value="KZZ95298.1"/>
    <property type="molecule type" value="Genomic_DNA"/>
</dbReference>
<dbReference type="GO" id="GO:0038203">
    <property type="term" value="P:TORC2 signaling"/>
    <property type="evidence" value="ECO:0007669"/>
    <property type="project" value="TreeGrafter"/>
</dbReference>
<feature type="region of interest" description="Disordered" evidence="2">
    <location>
        <begin position="492"/>
        <end position="575"/>
    </location>
</feature>
<dbReference type="PANTHER" id="PTHR13335">
    <property type="entry name" value="TARGET OF RAPAMYCIN COMPLEX 2 SUBUNIT MAPKAP1"/>
    <property type="match status" value="1"/>
</dbReference>
<dbReference type="GO" id="GO:0005886">
    <property type="term" value="C:plasma membrane"/>
    <property type="evidence" value="ECO:0007669"/>
    <property type="project" value="TreeGrafter"/>
</dbReference>
<dbReference type="OrthoDB" id="241990at2759"/>
<keyword evidence="5" id="KW-0808">Transferase</keyword>
<dbReference type="PANTHER" id="PTHR13335:SF1">
    <property type="entry name" value="TARGET OF RAPAMYCIN COMPLEX 2 SUBUNIT MAPKAP1"/>
    <property type="match status" value="1"/>
</dbReference>
<protein>
    <submittedName>
        <fullName evidence="5">Stress activated MAP kinase interacting protein Sin1</fullName>
    </submittedName>
</protein>
<evidence type="ECO:0000259" key="4">
    <source>
        <dbReference type="Pfam" id="PF16979"/>
    </source>
</evidence>
<keyword evidence="5" id="KW-0418">Kinase</keyword>
<dbReference type="InterPro" id="IPR031567">
    <property type="entry name" value="CRIM_dom"/>
</dbReference>
<feature type="compositionally biased region" description="Low complexity" evidence="2">
    <location>
        <begin position="555"/>
        <end position="565"/>
    </location>
</feature>
<proteinExistence type="inferred from homology"/>
<dbReference type="InterPro" id="IPR008828">
    <property type="entry name" value="Sin1/Avo1"/>
</dbReference>
<feature type="domain" description="SIN1-type PH" evidence="4">
    <location>
        <begin position="769"/>
        <end position="872"/>
    </location>
</feature>
<feature type="region of interest" description="Disordered" evidence="2">
    <location>
        <begin position="682"/>
        <end position="723"/>
    </location>
</feature>
<dbReference type="GO" id="GO:0016301">
    <property type="term" value="F:kinase activity"/>
    <property type="evidence" value="ECO:0007669"/>
    <property type="project" value="UniProtKB-KW"/>
</dbReference>
<evidence type="ECO:0000256" key="2">
    <source>
        <dbReference type="SAM" id="MobiDB-lite"/>
    </source>
</evidence>
<dbReference type="GO" id="GO:0005737">
    <property type="term" value="C:cytoplasm"/>
    <property type="evidence" value="ECO:0007669"/>
    <property type="project" value="TreeGrafter"/>
</dbReference>
<dbReference type="InterPro" id="IPR031313">
    <property type="entry name" value="Sin1_PH_dom"/>
</dbReference>
<feature type="region of interest" description="Disordered" evidence="2">
    <location>
        <begin position="82"/>
        <end position="308"/>
    </location>
</feature>
<dbReference type="Gene3D" id="3.10.20.90">
    <property type="entry name" value="Phosphatidylinositol 3-kinase Catalytic Subunit, Chain A, domain 1"/>
    <property type="match status" value="1"/>
</dbReference>
<dbReference type="STRING" id="1081109.A0A168BH60"/>
<feature type="compositionally biased region" description="Low complexity" evidence="2">
    <location>
        <begin position="690"/>
        <end position="711"/>
    </location>
</feature>
<dbReference type="Proteomes" id="UP000078544">
    <property type="component" value="Unassembled WGS sequence"/>
</dbReference>
<dbReference type="Pfam" id="PF16979">
    <property type="entry name" value="SIN1_PH"/>
    <property type="match status" value="1"/>
</dbReference>
<sequence length="877" mass="95202">MSVIQLEELVSYQLRTSYLDEIADGVGERLLTINENLLNSAPFKAAGWRPNSSHVKRTHSPPIPTAVASEYFQAPRQAGLTLEDGEEDGGMLTGGGADTIGPGLATKRRRRREQMEEDDSSDLTDETDDEPEQRAAQQIKFSKMPVRQRAGSSPSQVSPARSQVSPRVPRRGSQPTLVTVRERPRRDTVTSSEISSENEFDLPAAHRHREAARAASRAVRLQEKISEEPAATRLSRAGTDLLPEEDQEEDDDDSDEGSDISGDYVGSMDSASILDGVVENTLNPPSPSQQVVGTPPKKFTRQPTIRKSQAPTRPALLEALPPPRPMSMIRPLSMIQPTSLLSAALKAEEHKAGVPFQKFAHLSGQGTQGSIAVRVYAPFSKTPAKPLEVFICPRVQDGQGAERAVTVTDLIGLGLYRYNEEKREPPIPAPKQSVNWWTLRMVEEGGEVDDDFPAFDRTRPLTAFTTVNNASARGGGRLRANSTAYDEFALVPASQDEYEDNRNLTPQQEEDAAAEQQRDSSSSSSSSQAPLGRAASNDGDVTPTNTPAPPRDLQAAATAAAAAAAMPRQNPIVTTTYRPPDTLLADSPQVPVTVPNTTRGQQKLLRVHIMSSDVAAGQMVTVDVTTDTYLAEVLDIVCRKRQLDKANHVLKVPRSGALVMIDRPVSSIGNVSDLELHRRRFATDGGPLGMTGSPGSSSSPKMAAGLHTTSSSGGGSQGAVGLSGQRRDHHLLPHHQHHHSRRGMHHLPGPHPLAREAQKQDELGGANANYKRYTVWRKQPMRLVGMSERILVIDGEYIHIVPASGGKATHDGSGKTTTVHFSNVVGCKVPRKHATNVKLVVYRATESKRYDFETRGADEAAEIVAELKKGISPYREV</sequence>
<name>A0A168BH60_9HYPO</name>
<reference evidence="5 6" key="1">
    <citation type="journal article" date="2016" name="Genome Biol. Evol.">
        <title>Divergent and convergent evolution of fungal pathogenicity.</title>
        <authorList>
            <person name="Shang Y."/>
            <person name="Xiao G."/>
            <person name="Zheng P."/>
            <person name="Cen K."/>
            <person name="Zhan S."/>
            <person name="Wang C."/>
        </authorList>
    </citation>
    <scope>NUCLEOTIDE SEQUENCE [LARGE SCALE GENOMIC DNA]</scope>
    <source>
        <strain evidence="5 6">RCEF 2490</strain>
    </source>
</reference>
<dbReference type="GO" id="GO:0031932">
    <property type="term" value="C:TORC2 complex"/>
    <property type="evidence" value="ECO:0007669"/>
    <property type="project" value="InterPro"/>
</dbReference>
<comment type="caution">
    <text evidence="5">The sequence shown here is derived from an EMBL/GenBank/DDBJ whole genome shotgun (WGS) entry which is preliminary data.</text>
</comment>
<gene>
    <name evidence="5" type="ORF">AAL_04529</name>
</gene>
<feature type="compositionally biased region" description="Acidic residues" evidence="2">
    <location>
        <begin position="242"/>
        <end position="258"/>
    </location>
</feature>
<feature type="compositionally biased region" description="Polar residues" evidence="2">
    <location>
        <begin position="150"/>
        <end position="165"/>
    </location>
</feature>
<feature type="compositionally biased region" description="Acidic residues" evidence="2">
    <location>
        <begin position="115"/>
        <end position="131"/>
    </location>
</feature>
<evidence type="ECO:0000313" key="6">
    <source>
        <dbReference type="Proteomes" id="UP000078544"/>
    </source>
</evidence>
<evidence type="ECO:0000259" key="3">
    <source>
        <dbReference type="Pfam" id="PF16978"/>
    </source>
</evidence>